<organism evidence="1 2">
    <name type="scientific">Streblomastix strix</name>
    <dbReference type="NCBI Taxonomy" id="222440"/>
    <lineage>
        <taxon>Eukaryota</taxon>
        <taxon>Metamonada</taxon>
        <taxon>Preaxostyla</taxon>
        <taxon>Oxymonadida</taxon>
        <taxon>Streblomastigidae</taxon>
        <taxon>Streblomastix</taxon>
    </lineage>
</organism>
<comment type="caution">
    <text evidence="1">The sequence shown here is derived from an EMBL/GenBank/DDBJ whole genome shotgun (WGS) entry which is preliminary data.</text>
</comment>
<protein>
    <submittedName>
        <fullName evidence="1">Uncharacterized protein</fullName>
    </submittedName>
</protein>
<dbReference type="Gene3D" id="3.60.21.10">
    <property type="match status" value="1"/>
</dbReference>
<name>A0A5J4U4I6_9EUKA</name>
<sequence length="553" mass="65062">KATRDLLRPSLLDKKNDEFLQAIKHTEPDTLKIFYAPLLAYNEFAQPYFIDEVSETIMIGDIDEHCFDNKNYYWKFCLRKEGDYTVNLYGLNSTLTCDGKERAKKELEGNHLTFLPKPAYNIQTYSNEINISMMHHPLDWLIDEDHACTIFDDRFKLQFFGHMHIQSSHSDKAVRIFSGAFQPEKEADMMDYPPVYNIIELNVDGTMMIVKLESRKWDGAYFIKYEEESKTMSISLVAPDNWSEITQEESKKEPMIIEHIMTPINEINYMFINSDKQREIIEKLIPGTFDDERSDRANCLIFLKAVKEKSLYQQLLKELNKQNGNYFKGNAQQRISHPFPKGFDIKAFISYEQFSEDVKLPPIVYKILSEYVVYMLIMNADNQFDDTDKMIYSLIVRNMMVIRKNSYNQLLAPAFMLSLYPFSESYRKDENRIEKCSDKQIVPDIFLYNNFEEMGLTLDEDRFDEIKQLAQQATKLEYQELIRDIQSKGIDDPFVLAYYAANILAITPEWKYVDANPVKTLMNIFPADRKNIKLKNIKVKLMDSEWRVTILRP</sequence>
<accession>A0A5J4U4I6</accession>
<reference evidence="1 2" key="1">
    <citation type="submission" date="2019-03" db="EMBL/GenBank/DDBJ databases">
        <title>Single cell metagenomics reveals metabolic interactions within the superorganism composed of flagellate Streblomastix strix and complex community of Bacteroidetes bacteria on its surface.</title>
        <authorList>
            <person name="Treitli S.C."/>
            <person name="Kolisko M."/>
            <person name="Husnik F."/>
            <person name="Keeling P."/>
            <person name="Hampl V."/>
        </authorList>
    </citation>
    <scope>NUCLEOTIDE SEQUENCE [LARGE SCALE GENOMIC DNA]</scope>
    <source>
        <strain evidence="1">ST1C</strain>
    </source>
</reference>
<feature type="non-terminal residue" evidence="1">
    <location>
        <position position="1"/>
    </location>
</feature>
<dbReference type="InterPro" id="IPR029052">
    <property type="entry name" value="Metallo-depent_PP-like"/>
</dbReference>
<dbReference type="AlphaFoldDB" id="A0A5J4U4I6"/>
<dbReference type="SUPFAM" id="SSF56300">
    <property type="entry name" value="Metallo-dependent phosphatases"/>
    <property type="match status" value="1"/>
</dbReference>
<proteinExistence type="predicted"/>
<dbReference type="EMBL" id="SNRW01020662">
    <property type="protein sequence ID" value="KAA6365244.1"/>
    <property type="molecule type" value="Genomic_DNA"/>
</dbReference>
<evidence type="ECO:0000313" key="2">
    <source>
        <dbReference type="Proteomes" id="UP000324800"/>
    </source>
</evidence>
<gene>
    <name evidence="1" type="ORF">EZS28_039229</name>
</gene>
<evidence type="ECO:0000313" key="1">
    <source>
        <dbReference type="EMBL" id="KAA6365244.1"/>
    </source>
</evidence>
<dbReference type="Proteomes" id="UP000324800">
    <property type="component" value="Unassembled WGS sequence"/>
</dbReference>